<dbReference type="InterPro" id="IPR029065">
    <property type="entry name" value="Enolase_C-like"/>
</dbReference>
<comment type="pathway">
    <text evidence="2">Carbohydrate acid metabolism; D-glucarate degradation; 2,5-dioxopentanoate from D-glucarate: step 1/2.</text>
</comment>
<dbReference type="InterPro" id="IPR013342">
    <property type="entry name" value="Mandelate_racemase_C"/>
</dbReference>
<evidence type="ECO:0000256" key="3">
    <source>
        <dbReference type="ARBA" id="ARBA00011973"/>
    </source>
</evidence>
<comment type="caution">
    <text evidence="6">The sequence shown here is derived from an EMBL/GenBank/DDBJ whole genome shotgun (WGS) entry which is preliminary data.</text>
</comment>
<dbReference type="InterPro" id="IPR036849">
    <property type="entry name" value="Enolase-like_C_sf"/>
</dbReference>
<dbReference type="Gene3D" id="3.20.20.120">
    <property type="entry name" value="Enolase-like C-terminal domain"/>
    <property type="match status" value="1"/>
</dbReference>
<dbReference type="InterPro" id="IPR034593">
    <property type="entry name" value="DgoD-like"/>
</dbReference>
<dbReference type="EC" id="4.2.1.40" evidence="3"/>
<evidence type="ECO:0000259" key="5">
    <source>
        <dbReference type="SMART" id="SM00922"/>
    </source>
</evidence>
<proteinExistence type="predicted"/>
<dbReference type="InterPro" id="IPR029017">
    <property type="entry name" value="Enolase-like_N"/>
</dbReference>
<comment type="catalytic activity">
    <reaction evidence="1">
        <text>D-glucarate = 5-dehydro-4-deoxy-D-glucarate + H2O</text>
        <dbReference type="Rhea" id="RHEA:14573"/>
        <dbReference type="ChEBI" id="CHEBI:15377"/>
        <dbReference type="ChEBI" id="CHEBI:30612"/>
        <dbReference type="ChEBI" id="CHEBI:42819"/>
        <dbReference type="EC" id="4.2.1.40"/>
    </reaction>
</comment>
<gene>
    <name evidence="6" type="ORF">GCM10022207_00340</name>
</gene>
<dbReference type="PANTHER" id="PTHR48080">
    <property type="entry name" value="D-GALACTONATE DEHYDRATASE-RELATED"/>
    <property type="match status" value="1"/>
</dbReference>
<evidence type="ECO:0000256" key="2">
    <source>
        <dbReference type="ARBA" id="ARBA00005183"/>
    </source>
</evidence>
<accession>A0ABP7JGA3</accession>
<evidence type="ECO:0000313" key="6">
    <source>
        <dbReference type="EMBL" id="GAA3843871.1"/>
    </source>
</evidence>
<evidence type="ECO:0000256" key="1">
    <source>
        <dbReference type="ARBA" id="ARBA00001426"/>
    </source>
</evidence>
<dbReference type="Gene3D" id="3.30.390.10">
    <property type="entry name" value="Enolase-like, N-terminal domain"/>
    <property type="match status" value="1"/>
</dbReference>
<organism evidence="6 7">
    <name type="scientific">Streptomyces lannensis</name>
    <dbReference type="NCBI Taxonomy" id="766498"/>
    <lineage>
        <taxon>Bacteria</taxon>
        <taxon>Bacillati</taxon>
        <taxon>Actinomycetota</taxon>
        <taxon>Actinomycetes</taxon>
        <taxon>Kitasatosporales</taxon>
        <taxon>Streptomycetaceae</taxon>
        <taxon>Streptomyces</taxon>
    </lineage>
</organism>
<keyword evidence="7" id="KW-1185">Reference proteome</keyword>
<dbReference type="Pfam" id="PF02746">
    <property type="entry name" value="MR_MLE_N"/>
    <property type="match status" value="1"/>
</dbReference>
<dbReference type="SUPFAM" id="SSF54826">
    <property type="entry name" value="Enolase N-terminal domain-like"/>
    <property type="match status" value="1"/>
</dbReference>
<dbReference type="InterPro" id="IPR013341">
    <property type="entry name" value="Mandelate_racemase_N_dom"/>
</dbReference>
<name>A0ABP7JGA3_9ACTN</name>
<dbReference type="SUPFAM" id="SSF51604">
    <property type="entry name" value="Enolase C-terminal domain-like"/>
    <property type="match status" value="1"/>
</dbReference>
<dbReference type="PANTHER" id="PTHR48080:SF4">
    <property type="entry name" value="GLUCARATE DEHYDRATASE"/>
    <property type="match status" value="1"/>
</dbReference>
<protein>
    <recommendedName>
        <fullName evidence="3">glucarate dehydratase</fullName>
        <ecNumber evidence="3">4.2.1.40</ecNumber>
    </recommendedName>
</protein>
<dbReference type="SFLD" id="SFLDG00055">
    <property type="entry name" value="glucarate_dehydratase"/>
    <property type="match status" value="1"/>
</dbReference>
<feature type="domain" description="Mandelate racemase/muconate lactonizing enzyme C-terminal" evidence="5">
    <location>
        <begin position="171"/>
        <end position="265"/>
    </location>
</feature>
<reference evidence="7" key="1">
    <citation type="journal article" date="2019" name="Int. J. Syst. Evol. Microbiol.">
        <title>The Global Catalogue of Microorganisms (GCM) 10K type strain sequencing project: providing services to taxonomists for standard genome sequencing and annotation.</title>
        <authorList>
            <consortium name="The Broad Institute Genomics Platform"/>
            <consortium name="The Broad Institute Genome Sequencing Center for Infectious Disease"/>
            <person name="Wu L."/>
            <person name="Ma J."/>
        </authorList>
    </citation>
    <scope>NUCLEOTIDE SEQUENCE [LARGE SCALE GENOMIC DNA]</scope>
    <source>
        <strain evidence="7">JCM 16578</strain>
    </source>
</reference>
<dbReference type="Proteomes" id="UP001501563">
    <property type="component" value="Unassembled WGS sequence"/>
</dbReference>
<dbReference type="SFLD" id="SFLDS00001">
    <property type="entry name" value="Enolase"/>
    <property type="match status" value="1"/>
</dbReference>
<dbReference type="Pfam" id="PF13378">
    <property type="entry name" value="MR_MLE_C"/>
    <property type="match status" value="1"/>
</dbReference>
<evidence type="ECO:0000256" key="4">
    <source>
        <dbReference type="SAM" id="MobiDB-lite"/>
    </source>
</evidence>
<dbReference type="SMART" id="SM00922">
    <property type="entry name" value="MR_MLE"/>
    <property type="match status" value="1"/>
</dbReference>
<feature type="region of interest" description="Disordered" evidence="4">
    <location>
        <begin position="1"/>
        <end position="23"/>
    </location>
</feature>
<dbReference type="EMBL" id="BAAAZA010000001">
    <property type="protein sequence ID" value="GAA3843871.1"/>
    <property type="molecule type" value="Genomic_DNA"/>
</dbReference>
<sequence>MNPATPAPLDAAASRAGRPHDARRDMKVTDVDVWVVNLPLVNPFTSSFETKTGETRTVVRIRTDEGVEGWGETMWGRPVAAIVRSMAADLIGTSPFALEGFHRKQHMVPFFYGYLGYAAIAAIDVACWDAMGKATQQSVTDLLGGAVRDEVPITALVTRADAPGSTASALPAALAEHARRVVTEGGFEAVKLKGTKDAAGDVAILRALREALPDVNLRVDPNAAWSVPDSIRAGIALEELDLEYLEDPCVGIEGMSQVKAKVRIPLCTNMCVVRFEDFAPAMRLNAVDVIHGDVYKWGGIAATKALAAHCETFGLGMNLHSGGELGIATAAHLAVVSSTPVLSRAIDSMYYLHADDIIEPLHLENGRLRVPTGPGLGVSVDEDKLRHYAAVNEREGDLTG</sequence>
<evidence type="ECO:0000313" key="7">
    <source>
        <dbReference type="Proteomes" id="UP001501563"/>
    </source>
</evidence>